<dbReference type="HOGENOM" id="CLU_069205_0_0_1"/>
<dbReference type="OMA" id="WHDGFYK"/>
<accession>E4UN80</accession>
<name>E4UN80_ARTGP</name>
<dbReference type="eggNOG" id="ENOG502RA4P">
    <property type="taxonomic scope" value="Eukaryota"/>
</dbReference>
<organism evidence="2">
    <name type="scientific">Arthroderma gypseum (strain ATCC MYA-4604 / CBS 118893)</name>
    <name type="common">Microsporum gypseum</name>
    <dbReference type="NCBI Taxonomy" id="535722"/>
    <lineage>
        <taxon>Eukaryota</taxon>
        <taxon>Fungi</taxon>
        <taxon>Dikarya</taxon>
        <taxon>Ascomycota</taxon>
        <taxon>Pezizomycotina</taxon>
        <taxon>Eurotiomycetes</taxon>
        <taxon>Eurotiomycetidae</taxon>
        <taxon>Onygenales</taxon>
        <taxon>Arthrodermataceae</taxon>
        <taxon>Nannizzia</taxon>
    </lineage>
</organism>
<dbReference type="OrthoDB" id="4186463at2759"/>
<dbReference type="VEuPathDB" id="FungiDB:MGYG_02554"/>
<proteinExistence type="predicted"/>
<dbReference type="InParanoid" id="E4UN80"/>
<dbReference type="RefSeq" id="XP_003175024.1">
    <property type="nucleotide sequence ID" value="XM_003174976.1"/>
</dbReference>
<reference evidence="2" key="1">
    <citation type="journal article" date="2012" name="MBio">
        <title>Comparative genome analysis of Trichophyton rubrum and related dermatophytes reveals candidate genes involved in infection.</title>
        <authorList>
            <person name="Martinez D.A."/>
            <person name="Oliver B.G."/>
            <person name="Graeser Y."/>
            <person name="Goldberg J.M."/>
            <person name="Li W."/>
            <person name="Martinez-Rossi N.M."/>
            <person name="Monod M."/>
            <person name="Shelest E."/>
            <person name="Barton R.C."/>
            <person name="Birch E."/>
            <person name="Brakhage A.A."/>
            <person name="Chen Z."/>
            <person name="Gurr S.J."/>
            <person name="Heiman D."/>
            <person name="Heitman J."/>
            <person name="Kosti I."/>
            <person name="Rossi A."/>
            <person name="Saif S."/>
            <person name="Samalova M."/>
            <person name="Saunders C.W."/>
            <person name="Shea T."/>
            <person name="Summerbell R.C."/>
            <person name="Xu J."/>
            <person name="Young S."/>
            <person name="Zeng Q."/>
            <person name="Birren B.W."/>
            <person name="Cuomo C.A."/>
            <person name="White T.C."/>
        </authorList>
    </citation>
    <scope>NUCLEOTIDE SEQUENCE [LARGE SCALE GENOMIC DNA]</scope>
    <source>
        <strain evidence="2">ATCC MYA-4604 / CBS 118893</strain>
    </source>
</reference>
<evidence type="ECO:0000313" key="2">
    <source>
        <dbReference type="Proteomes" id="UP000002669"/>
    </source>
</evidence>
<dbReference type="AlphaFoldDB" id="E4UN80"/>
<dbReference type="GeneID" id="10030327"/>
<dbReference type="EMBL" id="DS989823">
    <property type="protein sequence ID" value="EFQ99541.1"/>
    <property type="molecule type" value="Genomic_DNA"/>
</dbReference>
<evidence type="ECO:0000313" key="1">
    <source>
        <dbReference type="EMBL" id="EFQ99541.1"/>
    </source>
</evidence>
<gene>
    <name evidence="1" type="ORF">MGYG_02554</name>
</gene>
<protein>
    <submittedName>
        <fullName evidence="1">Uncharacterized protein</fullName>
    </submittedName>
</protein>
<dbReference type="STRING" id="535722.E4UN80"/>
<dbReference type="Proteomes" id="UP000002669">
    <property type="component" value="Unassembled WGS sequence"/>
</dbReference>
<keyword evidence="2" id="KW-1185">Reference proteome</keyword>
<sequence>MVRRAAPRRFDREAACFPNMPFPPDFVKEMVEKHSRLIPRALKKIDKQLLEAGISQEEVDRLSKGRDGGKKEAYAKLDRLVDAKRTMPPEEREYRVLFGKRDGEWLSQELAVDAGCTLVEFDNLARQYEYGLARWVSNRADSMAGDDDKHGSNGSLNESQWFYKLVPANESVVEQTEEGWKRLETAEHFESLKERQIQGRTRTVLMCHEETMRNLVLVTDPVPEPKLEPYRILFGPRSGEIEEDQEQIFRIEAEADVWAAAHGFEGADPSTTMAMLYPLPN</sequence>